<name>A0ACC1HWK0_9FUNG</name>
<comment type="caution">
    <text evidence="1">The sequence shown here is derived from an EMBL/GenBank/DDBJ whole genome shotgun (WGS) entry which is preliminary data.</text>
</comment>
<proteinExistence type="predicted"/>
<dbReference type="EMBL" id="JAMZIH010000232">
    <property type="protein sequence ID" value="KAJ1679690.1"/>
    <property type="molecule type" value="Genomic_DNA"/>
</dbReference>
<gene>
    <name evidence="1" type="ORF">EV182_001536</name>
</gene>
<keyword evidence="2" id="KW-1185">Reference proteome</keyword>
<sequence>MRLITTYGKRGRSRIVPGSRFGAPNDRVRDVIFGKPSSATRQKLADSETRDSDSDSISLSSSSDDEFAPLVSSKATTVSATEDVSDSIATSPTTTEGASIQAMASTSRLLQRGEIVKDRPSTLAAAVPVVAERDFDTKVSGKFEAEGVQYGVPGGKKGLEDSSPRALKTNGIRVILPQLPGVSEDSCPTNDLRCPAKPLRAAVAESTESEIQPATASPQRLAVIDIAANDDPPSPGFVCTTQDLVRSSAQTPPRRSRRARPSHIVFSPFPLHQRPKDAEPTGSSPKPTPQDPHSQHQGRLECSSAMEDAASVLLQKFDSLAIGNNKVSRGNGQDRKHDLGGDPMNHSKQPPGEEDPTYKDEDIQEPNVETFLPRLPARQNVQQSHILAACGQSEPINWETGGLEAIGIKAPSQHHYSGSPPAIGIRAQAPISEQGDPGFGISKIGEATYSEVFSGHFDLRKIPAFERTVRINPKNLSGDSAKEDPLVIPVAIKVLPFGNHSLRSSSGEKQTTLRDLYQEIGATLALSRLADRERIMVDLVRRHEGLKRNPWHTILGTNFVKVYRVCICKGRLPAPLLRAWDRWNREYPELCENRRPDFYPSDQLFAVFILEIAGETLETAEIRSWKEAQSIIRQLIISLAVAEQMCEFEHRDLHWGNILITRCDPTTSLLYRAPTSNKSTSTILLIPSYGIRCTIIDYTLSRLHVADSDGSMTVKELVLQDSAGGSGAKGPKDNVFYVNLRDESLFTGEGDI</sequence>
<reference evidence="1" key="1">
    <citation type="submission" date="2022-06" db="EMBL/GenBank/DDBJ databases">
        <title>Phylogenomic reconstructions and comparative analyses of Kickxellomycotina fungi.</title>
        <authorList>
            <person name="Reynolds N.K."/>
            <person name="Stajich J.E."/>
            <person name="Barry K."/>
            <person name="Grigoriev I.V."/>
            <person name="Crous P."/>
            <person name="Smith M.E."/>
        </authorList>
    </citation>
    <scope>NUCLEOTIDE SEQUENCE</scope>
    <source>
        <strain evidence="1">RSA 2271</strain>
    </source>
</reference>
<protein>
    <submittedName>
        <fullName evidence="1">Uncharacterized protein</fullName>
    </submittedName>
</protein>
<dbReference type="Proteomes" id="UP001145114">
    <property type="component" value="Unassembled WGS sequence"/>
</dbReference>
<evidence type="ECO:0000313" key="2">
    <source>
        <dbReference type="Proteomes" id="UP001145114"/>
    </source>
</evidence>
<evidence type="ECO:0000313" key="1">
    <source>
        <dbReference type="EMBL" id="KAJ1679690.1"/>
    </source>
</evidence>
<organism evidence="1 2">
    <name type="scientific">Spiromyces aspiralis</name>
    <dbReference type="NCBI Taxonomy" id="68401"/>
    <lineage>
        <taxon>Eukaryota</taxon>
        <taxon>Fungi</taxon>
        <taxon>Fungi incertae sedis</taxon>
        <taxon>Zoopagomycota</taxon>
        <taxon>Kickxellomycotina</taxon>
        <taxon>Kickxellomycetes</taxon>
        <taxon>Kickxellales</taxon>
        <taxon>Kickxellaceae</taxon>
        <taxon>Spiromyces</taxon>
    </lineage>
</organism>
<accession>A0ACC1HWK0</accession>
<feature type="non-terminal residue" evidence="1">
    <location>
        <position position="752"/>
    </location>
</feature>